<dbReference type="Proteomes" id="UP000824469">
    <property type="component" value="Unassembled WGS sequence"/>
</dbReference>
<comment type="caution">
    <text evidence="1">The sequence shown here is derived from an EMBL/GenBank/DDBJ whole genome shotgun (WGS) entry which is preliminary data.</text>
</comment>
<reference evidence="1 2" key="1">
    <citation type="journal article" date="2021" name="Nat. Plants">
        <title>The Taxus genome provides insights into paclitaxel biosynthesis.</title>
        <authorList>
            <person name="Xiong X."/>
            <person name="Gou J."/>
            <person name="Liao Q."/>
            <person name="Li Y."/>
            <person name="Zhou Q."/>
            <person name="Bi G."/>
            <person name="Li C."/>
            <person name="Du R."/>
            <person name="Wang X."/>
            <person name="Sun T."/>
            <person name="Guo L."/>
            <person name="Liang H."/>
            <person name="Lu P."/>
            <person name="Wu Y."/>
            <person name="Zhang Z."/>
            <person name="Ro D.K."/>
            <person name="Shang Y."/>
            <person name="Huang S."/>
            <person name="Yan J."/>
        </authorList>
    </citation>
    <scope>NUCLEOTIDE SEQUENCE [LARGE SCALE GENOMIC DNA]</scope>
    <source>
        <strain evidence="1">Ta-2019</strain>
    </source>
</reference>
<organism evidence="1 2">
    <name type="scientific">Taxus chinensis</name>
    <name type="common">Chinese yew</name>
    <name type="synonym">Taxus wallichiana var. chinensis</name>
    <dbReference type="NCBI Taxonomy" id="29808"/>
    <lineage>
        <taxon>Eukaryota</taxon>
        <taxon>Viridiplantae</taxon>
        <taxon>Streptophyta</taxon>
        <taxon>Embryophyta</taxon>
        <taxon>Tracheophyta</taxon>
        <taxon>Spermatophyta</taxon>
        <taxon>Pinopsida</taxon>
        <taxon>Pinidae</taxon>
        <taxon>Conifers II</taxon>
        <taxon>Cupressales</taxon>
        <taxon>Taxaceae</taxon>
        <taxon>Taxus</taxon>
    </lineage>
</organism>
<evidence type="ECO:0000313" key="2">
    <source>
        <dbReference type="Proteomes" id="UP000824469"/>
    </source>
</evidence>
<evidence type="ECO:0000313" key="1">
    <source>
        <dbReference type="EMBL" id="KAH9317814.1"/>
    </source>
</evidence>
<keyword evidence="2" id="KW-1185">Reference proteome</keyword>
<protein>
    <submittedName>
        <fullName evidence="1">Uncharacterized protein</fullName>
    </submittedName>
</protein>
<gene>
    <name evidence="1" type="ORF">KI387_019583</name>
</gene>
<accession>A0AA38G6M0</accession>
<sequence>MYAYEGRTPWDAYGNFQFAVIFRTVGPNEQMNEVFYVSTGLMNVPSHHPPSMKACEEEKGALDEENGKGKSAVPNSEILSFVDVGSNLRYYILYFISPSILTFDGYDFKHDREMDMVCHMGYNGHILIGTFAPYNWAHDGRKERVTITLPNEGSHNSKLVGPYEEIIIRGHKSMIDSYVSLSSIRERHFHKERYFGNEPDHITTFEQAKDMEETIHEAIVQMRNHKETLRNTQLMSLAQASQQIYHSGLRLPLPMGGDHQSHPISWMSTENQQILLHEDPSLVLSQRDVDCAIDHRHLSVPPGYVLNGKQPDIDESSSQQETYFRELNRGVGLRLQLGSHCSPLQHLYNNSFPEDKKFKMEVDMNLRGTHIDFQNHGYETIGVSFDGLPHQCPANSSHDALSLFDKHAFPRGTFDQALEYEMSHVFCGTCKGVGHALNCCLDPCLEWNPKTAATIQASPAKAVKDSCLMIGRVAVSLTATSRGPLFPALAQAERNFFVVDHDDLSDSEGSLAEDTDEVDSSTYEEDVFVEPIDSPTAGKIEIVLNIEKPPISLKVSCGLFDPNKLKVMDLWEGSHYNDYIYDTFSFRNHDELINHAHEEGWCTIPSRKSKRSSPSLSL</sequence>
<name>A0AA38G6M0_TAXCH</name>
<dbReference type="EMBL" id="JAHRHJ020000004">
    <property type="protein sequence ID" value="KAH9317814.1"/>
    <property type="molecule type" value="Genomic_DNA"/>
</dbReference>
<dbReference type="AlphaFoldDB" id="A0AA38G6M0"/>
<proteinExistence type="predicted"/>